<feature type="compositionally biased region" description="Polar residues" evidence="1">
    <location>
        <begin position="246"/>
        <end position="261"/>
    </location>
</feature>
<feature type="compositionally biased region" description="Low complexity" evidence="1">
    <location>
        <begin position="262"/>
        <end position="273"/>
    </location>
</feature>
<protein>
    <submittedName>
        <fullName evidence="2">Uncharacterized protein</fullName>
    </submittedName>
</protein>
<proteinExistence type="predicted"/>
<feature type="region of interest" description="Disordered" evidence="1">
    <location>
        <begin position="157"/>
        <end position="186"/>
    </location>
</feature>
<gene>
    <name evidence="2" type="ORF">Trco_001111</name>
</gene>
<dbReference type="AlphaFoldDB" id="A0A9P8TWZ2"/>
<feature type="compositionally biased region" description="Low complexity" evidence="1">
    <location>
        <begin position="166"/>
        <end position="180"/>
    </location>
</feature>
<name>A0A9P8TWZ2_9HYPO</name>
<feature type="compositionally biased region" description="Acidic residues" evidence="1">
    <location>
        <begin position="342"/>
        <end position="366"/>
    </location>
</feature>
<feature type="region of interest" description="Disordered" evidence="1">
    <location>
        <begin position="46"/>
        <end position="88"/>
    </location>
</feature>
<dbReference type="OrthoDB" id="5378435at2759"/>
<feature type="region of interest" description="Disordered" evidence="1">
    <location>
        <begin position="246"/>
        <end position="273"/>
    </location>
</feature>
<feature type="compositionally biased region" description="Polar residues" evidence="1">
    <location>
        <begin position="61"/>
        <end position="71"/>
    </location>
</feature>
<evidence type="ECO:0000256" key="1">
    <source>
        <dbReference type="SAM" id="MobiDB-lite"/>
    </source>
</evidence>
<dbReference type="EMBL" id="JAIWOZ010000001">
    <property type="protein sequence ID" value="KAH6611091.1"/>
    <property type="molecule type" value="Genomic_DNA"/>
</dbReference>
<evidence type="ECO:0000313" key="2">
    <source>
        <dbReference type="EMBL" id="KAH6611091.1"/>
    </source>
</evidence>
<comment type="caution">
    <text evidence="2">The sequence shown here is derived from an EMBL/GenBank/DDBJ whole genome shotgun (WGS) entry which is preliminary data.</text>
</comment>
<feature type="compositionally biased region" description="Basic and acidic residues" evidence="1">
    <location>
        <begin position="330"/>
        <end position="341"/>
    </location>
</feature>
<feature type="region of interest" description="Disordered" evidence="1">
    <location>
        <begin position="104"/>
        <end position="126"/>
    </location>
</feature>
<organism evidence="2 3">
    <name type="scientific">Trichoderma cornu-damae</name>
    <dbReference type="NCBI Taxonomy" id="654480"/>
    <lineage>
        <taxon>Eukaryota</taxon>
        <taxon>Fungi</taxon>
        <taxon>Dikarya</taxon>
        <taxon>Ascomycota</taxon>
        <taxon>Pezizomycotina</taxon>
        <taxon>Sordariomycetes</taxon>
        <taxon>Hypocreomycetidae</taxon>
        <taxon>Hypocreales</taxon>
        <taxon>Hypocreaceae</taxon>
        <taxon>Trichoderma</taxon>
    </lineage>
</organism>
<feature type="region of interest" description="Disordered" evidence="1">
    <location>
        <begin position="315"/>
        <end position="366"/>
    </location>
</feature>
<keyword evidence="3" id="KW-1185">Reference proteome</keyword>
<sequence length="366" mass="40635">MMQSSFGGPLAAEAFPSYHYDRFYDSSYTTAQAALSQVAQRLSSRGSAAQRAGTAMRVVKPSSTSTGNSPRLSAAKSRRRTMMNDSQTARRQQQVLEYIASTHDAESFQPTRRQSRPVSWHPSTQPHVPQAVEFIPQQPFYDFAPSAMQHSQHELYHFAPQPSPPMTSYSNNTSPSSTFSPLPPSYQAAETMAHESVDGWQAADPSAPYYSSLNDEQFTMPSAWNGCADERPSAGTTNWNSYIYHGFTQTSPPTPDSFLQTSQPSQSAAPEAAIQALDEPEEEGEILIGMGLYDTPGKYEEDPHLNNYRSTVSSLLGSSFRPLEPTGKGLKLEETWEPPKSDDEEEEEEEDEEEDEEEEGEEDDDN</sequence>
<dbReference type="Proteomes" id="UP000827724">
    <property type="component" value="Unassembled WGS sequence"/>
</dbReference>
<accession>A0A9P8TWZ2</accession>
<evidence type="ECO:0000313" key="3">
    <source>
        <dbReference type="Proteomes" id="UP000827724"/>
    </source>
</evidence>
<reference evidence="2" key="1">
    <citation type="submission" date="2021-08" db="EMBL/GenBank/DDBJ databases">
        <title>Chromosome-Level Trichoderma cornu-damae using Hi-C Data.</title>
        <authorList>
            <person name="Kim C.S."/>
        </authorList>
    </citation>
    <scope>NUCLEOTIDE SEQUENCE</scope>
    <source>
        <strain evidence="2">KA19-0412C</strain>
    </source>
</reference>